<evidence type="ECO:0000313" key="3">
    <source>
        <dbReference type="EMBL" id="CUR39623.1"/>
    </source>
</evidence>
<dbReference type="Gene3D" id="3.40.50.300">
    <property type="entry name" value="P-loop containing nucleotide triphosphate hydrolases"/>
    <property type="match status" value="1"/>
</dbReference>
<dbReference type="GO" id="GO:0000731">
    <property type="term" value="P:DNA synthesis involved in DNA repair"/>
    <property type="evidence" value="ECO:0007669"/>
    <property type="project" value="TreeGrafter"/>
</dbReference>
<feature type="coiled-coil region" evidence="1">
    <location>
        <begin position="358"/>
        <end position="385"/>
    </location>
</feature>
<dbReference type="SUPFAM" id="SSF52540">
    <property type="entry name" value="P-loop containing nucleoside triphosphate hydrolases"/>
    <property type="match status" value="1"/>
</dbReference>
<proteinExistence type="predicted"/>
<feature type="coiled-coil region" evidence="1">
    <location>
        <begin position="451"/>
        <end position="485"/>
    </location>
</feature>
<gene>
    <name evidence="3" type="ORF">LRLP16767_LR3C6_01590</name>
</gene>
<dbReference type="PANTHER" id="PTHR32182:SF0">
    <property type="entry name" value="DNA REPLICATION AND REPAIR PROTEIN RECF"/>
    <property type="match status" value="1"/>
</dbReference>
<dbReference type="PANTHER" id="PTHR32182">
    <property type="entry name" value="DNA REPLICATION AND REPAIR PROTEIN RECF"/>
    <property type="match status" value="1"/>
</dbReference>
<dbReference type="EMBL" id="LN887469">
    <property type="protein sequence ID" value="CUR39623.1"/>
    <property type="molecule type" value="Genomic_DNA"/>
</dbReference>
<name>A0A0U5JPV9_LIMRT</name>
<feature type="domain" description="Protein CR006 P-loop" evidence="2">
    <location>
        <begin position="32"/>
        <end position="731"/>
    </location>
</feature>
<dbReference type="GO" id="GO:0006302">
    <property type="term" value="P:double-strand break repair"/>
    <property type="evidence" value="ECO:0007669"/>
    <property type="project" value="TreeGrafter"/>
</dbReference>
<accession>A0A0U5JPV9</accession>
<feature type="coiled-coil region" evidence="1">
    <location>
        <begin position="125"/>
        <end position="156"/>
    </location>
</feature>
<dbReference type="InterPro" id="IPR027417">
    <property type="entry name" value="P-loop_NTPase"/>
</dbReference>
<dbReference type="SUPFAM" id="SSF53795">
    <property type="entry name" value="PEP carboxykinase-like"/>
    <property type="match status" value="1"/>
</dbReference>
<dbReference type="AlphaFoldDB" id="A0A0U5JPV9"/>
<sequence length="802" mass="94062">MNQISKVAGIKVKGRIFSEQTILQLLGYTKKGNKCTSRSSLIYGENGSGKTTISRAFLQASGKQQDLEKANFVDKDGLEIDLETKNDNVYVFNEDYINSNIRVKGESLNSIVILGEQKKVDDELNEVIEKEQKPLEKKIEQQKKQLEKMNDATNVNSELYYVKRIEKSLKGDYNWAGRGREIVGQKNNVRVTKERWMKIARLSPSESDTELKENLDKGLDKLRNIRKNANNSSYIQTIPTELVNSLKQQVIKICGLLERKIDEPFLNDKEKAMELAIKATVEEQNLHKTIDYFGKKDKHYCPFCLQPVSDEYINELVKNVEAFLNDEVKKHESELTRSKMDLLNIDFSGYEKLDPSACKSCEDDLNKLNREIEKINDRIDEKLRRPFIPLSLNIDQFNFTFHNFMEELNHANERIEDFIKQSAQIEEFKNRLYKINDKVAHFEILEYYKEYTRKSLEKKRLEKNKEENSEKLNQVNRKVSTLIEKKKSIVIAVSEINDALQYIFFSKDRLSIKVQNDNYVLYSRGRPVLPGNVSVGERNIIALCYFFTSLLKDKNKDEAYSEPSIIVIDDPISSFDMENKVGVISYLRYELEKVVQNEETKVVILTHDLQVFFDVEKIFSELFSNMNKKNIVEYRLNSNKLEELENKNEYTLMLNDIYSYANSEEGVNETTIGNEMRRVLEAFSTFLYREGIEAVSTNEDILKCLSLDERKYFKNRMYRLVLHGESHSEEKIKTIDDLNFYQFISSTEKRRTAQDIVCFIYSLNKEHLHAHLCHHDKGKYQWKEVQRTIKNWRKEREFIEVN</sequence>
<reference evidence="3" key="1">
    <citation type="submission" date="2015-10" db="EMBL/GenBank/DDBJ databases">
        <authorList>
            <person name="Gilbert D.G."/>
        </authorList>
    </citation>
    <scope>NUCLEOTIDE SEQUENCE</scope>
    <source>
        <strain evidence="3">3c6</strain>
    </source>
</reference>
<protein>
    <recommendedName>
        <fullName evidence="2">Protein CR006 P-loop domain-containing protein</fullName>
    </recommendedName>
</protein>
<organism evidence="3">
    <name type="scientific">Limosilactobacillus reuteri</name>
    <name type="common">Lactobacillus reuteri</name>
    <dbReference type="NCBI Taxonomy" id="1598"/>
    <lineage>
        <taxon>Bacteria</taxon>
        <taxon>Bacillati</taxon>
        <taxon>Bacillota</taxon>
        <taxon>Bacilli</taxon>
        <taxon>Lactobacillales</taxon>
        <taxon>Lactobacillaceae</taxon>
        <taxon>Limosilactobacillus</taxon>
    </lineage>
</organism>
<dbReference type="Pfam" id="PF13166">
    <property type="entry name" value="AAA_13"/>
    <property type="match status" value="1"/>
</dbReference>
<dbReference type="InterPro" id="IPR026866">
    <property type="entry name" value="CR006_AAA"/>
</dbReference>
<keyword evidence="1" id="KW-0175">Coiled coil</keyword>
<evidence type="ECO:0000259" key="2">
    <source>
        <dbReference type="Pfam" id="PF13166"/>
    </source>
</evidence>
<evidence type="ECO:0000256" key="1">
    <source>
        <dbReference type="SAM" id="Coils"/>
    </source>
</evidence>